<feature type="active site" evidence="9">
    <location>
        <position position="278"/>
    </location>
</feature>
<dbReference type="Pfam" id="PF00589">
    <property type="entry name" value="Phage_integrase"/>
    <property type="match status" value="1"/>
</dbReference>
<feature type="domain" description="Tyr recombinase" evidence="10">
    <location>
        <begin position="117"/>
        <end position="300"/>
    </location>
</feature>
<reference evidence="12 13" key="1">
    <citation type="submission" date="2020-03" db="EMBL/GenBank/DDBJ databases">
        <title>Complete genome of Arcanobacterium buesumensis sp. nov. strain 2701.</title>
        <authorList>
            <person name="Borowiak M."/>
            <person name="Alssahen M."/>
            <person name="Laemmler C."/>
            <person name="Malorny B."/>
            <person name="Hassan A."/>
            <person name="Prenger-Berninghoff E."/>
            <person name="Ploetz M."/>
            <person name="Abdulmawjood A."/>
        </authorList>
    </citation>
    <scope>NUCLEOTIDE SEQUENCE [LARGE SCALE GENOMIC DNA]</scope>
    <source>
        <strain evidence="12 13">2701</strain>
    </source>
</reference>
<feature type="active site" evidence="9">
    <location>
        <position position="252"/>
    </location>
</feature>
<dbReference type="InterPro" id="IPR013762">
    <property type="entry name" value="Integrase-like_cat_sf"/>
</dbReference>
<organism evidence="12 13">
    <name type="scientific">Arcanobacterium buesumense</name>
    <dbReference type="NCBI Taxonomy" id="2722751"/>
    <lineage>
        <taxon>Bacteria</taxon>
        <taxon>Bacillati</taxon>
        <taxon>Actinomycetota</taxon>
        <taxon>Actinomycetes</taxon>
        <taxon>Actinomycetales</taxon>
        <taxon>Actinomycetaceae</taxon>
        <taxon>Arcanobacterium</taxon>
    </lineage>
</organism>
<evidence type="ECO:0000313" key="12">
    <source>
        <dbReference type="EMBL" id="QJC21553.1"/>
    </source>
</evidence>
<dbReference type="CDD" id="cd00798">
    <property type="entry name" value="INT_XerDC_C"/>
    <property type="match status" value="1"/>
</dbReference>
<keyword evidence="3 9" id="KW-0132">Cell division</keyword>
<keyword evidence="13" id="KW-1185">Reference proteome</keyword>
<dbReference type="Gene3D" id="1.10.150.130">
    <property type="match status" value="1"/>
</dbReference>
<protein>
    <recommendedName>
        <fullName evidence="9">Tyrosine recombinase XerC</fullName>
    </recommendedName>
</protein>
<dbReference type="InterPro" id="IPR050090">
    <property type="entry name" value="Tyrosine_recombinase_XerCD"/>
</dbReference>
<dbReference type="EMBL" id="CP050804">
    <property type="protein sequence ID" value="QJC21553.1"/>
    <property type="molecule type" value="Genomic_DNA"/>
</dbReference>
<comment type="function">
    <text evidence="9">Site-specific tyrosine recombinase, which acts by catalyzing the cutting and rejoining of the recombining DNA molecules. The XerC-XerD complex is essential to convert dimers of the bacterial chromosome into monomers to permit their segregation at cell division. It also contributes to the segregational stability of plasmids.</text>
</comment>
<proteinExistence type="inferred from homology"/>
<evidence type="ECO:0000256" key="5">
    <source>
        <dbReference type="ARBA" id="ARBA00022908"/>
    </source>
</evidence>
<keyword evidence="5 9" id="KW-0229">DNA integration</keyword>
<feature type="domain" description="Core-binding (CB)" evidence="11">
    <location>
        <begin position="7"/>
        <end position="96"/>
    </location>
</feature>
<sequence>MTEELAQPLEEILTQYLDELDMRRGLSTHTCRAYLAEARSLFLFLQAQSDDVTRALGQLDIRDLRAWLAHRVQAGHARSSIARHSAAIRTFTAWLYKRRIIEHDPGVQLKAPRASNELPHVLSVEQARKLLHVAQERTSDGDPLRIRDAAIFELLYATAIRVSELTGANITDISPSNTIRVLGKGNKERIVPFGRPARRALMAWLDVRATVVKPGEQALFVGALGKRIDPRVVRSSLSKLTAIAQLPDITPHDLRHSAATHLLDGGSDLRTVQEILGHASIGTTQRYTHVSAERLRAAFGQAHPRA</sequence>
<evidence type="ECO:0000256" key="6">
    <source>
        <dbReference type="ARBA" id="ARBA00023125"/>
    </source>
</evidence>
<dbReference type="InterPro" id="IPR023009">
    <property type="entry name" value="Tyrosine_recombinase_XerC/XerD"/>
</dbReference>
<evidence type="ECO:0000256" key="7">
    <source>
        <dbReference type="ARBA" id="ARBA00023172"/>
    </source>
</evidence>
<evidence type="ECO:0000256" key="3">
    <source>
        <dbReference type="ARBA" id="ARBA00022618"/>
    </source>
</evidence>
<evidence type="ECO:0000256" key="9">
    <source>
        <dbReference type="HAMAP-Rule" id="MF_01808"/>
    </source>
</evidence>
<gene>
    <name evidence="9" type="primary">xerC</name>
    <name evidence="12" type="ORF">HC352_02860</name>
</gene>
<name>A0A6H2EKK8_9ACTO</name>
<keyword evidence="7 9" id="KW-0233">DNA recombination</keyword>
<keyword evidence="6 9" id="KW-0238">DNA-binding</keyword>
<feature type="active site" evidence="9">
    <location>
        <position position="255"/>
    </location>
</feature>
<accession>A0A6H2EKK8</accession>
<dbReference type="KEGG" id="arca:HC352_02860"/>
<dbReference type="Gene3D" id="1.10.443.10">
    <property type="entry name" value="Intergrase catalytic core"/>
    <property type="match status" value="1"/>
</dbReference>
<dbReference type="PANTHER" id="PTHR30349">
    <property type="entry name" value="PHAGE INTEGRASE-RELATED"/>
    <property type="match status" value="1"/>
</dbReference>
<evidence type="ECO:0000256" key="2">
    <source>
        <dbReference type="ARBA" id="ARBA00022490"/>
    </source>
</evidence>
<dbReference type="RefSeq" id="WP_168917493.1">
    <property type="nucleotide sequence ID" value="NZ_CP050804.1"/>
</dbReference>
<dbReference type="InterPro" id="IPR044068">
    <property type="entry name" value="CB"/>
</dbReference>
<dbReference type="InterPro" id="IPR011010">
    <property type="entry name" value="DNA_brk_join_enz"/>
</dbReference>
<dbReference type="Pfam" id="PF02899">
    <property type="entry name" value="Phage_int_SAM_1"/>
    <property type="match status" value="1"/>
</dbReference>
<dbReference type="Proteomes" id="UP000502298">
    <property type="component" value="Chromosome"/>
</dbReference>
<comment type="subunit">
    <text evidence="9">Forms a cyclic heterotetrameric complex composed of two molecules of XerC and two molecules of XerD.</text>
</comment>
<dbReference type="InterPro" id="IPR002104">
    <property type="entry name" value="Integrase_catalytic"/>
</dbReference>
<dbReference type="SUPFAM" id="SSF56349">
    <property type="entry name" value="DNA breaking-rejoining enzymes"/>
    <property type="match status" value="1"/>
</dbReference>
<dbReference type="GO" id="GO:0009037">
    <property type="term" value="F:tyrosine-based site-specific recombinase activity"/>
    <property type="evidence" value="ECO:0007669"/>
    <property type="project" value="UniProtKB-UniRule"/>
</dbReference>
<keyword evidence="2 9" id="KW-0963">Cytoplasm</keyword>
<evidence type="ECO:0000256" key="8">
    <source>
        <dbReference type="ARBA" id="ARBA00023306"/>
    </source>
</evidence>
<dbReference type="PROSITE" id="PS51900">
    <property type="entry name" value="CB"/>
    <property type="match status" value="1"/>
</dbReference>
<evidence type="ECO:0000259" key="10">
    <source>
        <dbReference type="PROSITE" id="PS51898"/>
    </source>
</evidence>
<dbReference type="GO" id="GO:0051301">
    <property type="term" value="P:cell division"/>
    <property type="evidence" value="ECO:0007669"/>
    <property type="project" value="UniProtKB-KW"/>
</dbReference>
<keyword evidence="8 9" id="KW-0131">Cell cycle</keyword>
<evidence type="ECO:0000256" key="1">
    <source>
        <dbReference type="ARBA" id="ARBA00004496"/>
    </source>
</evidence>
<feature type="active site" evidence="9">
    <location>
        <position position="161"/>
    </location>
</feature>
<dbReference type="InterPro" id="IPR010998">
    <property type="entry name" value="Integrase_recombinase_N"/>
</dbReference>
<dbReference type="PANTHER" id="PTHR30349:SF77">
    <property type="entry name" value="TYROSINE RECOMBINASE XERC"/>
    <property type="match status" value="1"/>
</dbReference>
<comment type="subcellular location">
    <subcellularLocation>
        <location evidence="1 9">Cytoplasm</location>
    </subcellularLocation>
</comment>
<dbReference type="AlphaFoldDB" id="A0A6H2EKK8"/>
<dbReference type="HAMAP" id="MF_01808">
    <property type="entry name" value="Recomb_XerC_XerD"/>
    <property type="match status" value="1"/>
</dbReference>
<dbReference type="InterPro" id="IPR004107">
    <property type="entry name" value="Integrase_SAM-like_N"/>
</dbReference>
<feature type="active site" description="O-(3'-phospho-DNA)-tyrosine intermediate" evidence="9">
    <location>
        <position position="287"/>
    </location>
</feature>
<dbReference type="PROSITE" id="PS51898">
    <property type="entry name" value="TYR_RECOMBINASE"/>
    <property type="match status" value="1"/>
</dbReference>
<evidence type="ECO:0000256" key="4">
    <source>
        <dbReference type="ARBA" id="ARBA00022829"/>
    </source>
</evidence>
<dbReference type="GO" id="GO:0007059">
    <property type="term" value="P:chromosome segregation"/>
    <property type="evidence" value="ECO:0007669"/>
    <property type="project" value="UniProtKB-UniRule"/>
</dbReference>
<feature type="active site" evidence="9">
    <location>
        <position position="184"/>
    </location>
</feature>
<evidence type="ECO:0000313" key="13">
    <source>
        <dbReference type="Proteomes" id="UP000502298"/>
    </source>
</evidence>
<dbReference type="GO" id="GO:0006313">
    <property type="term" value="P:DNA transposition"/>
    <property type="evidence" value="ECO:0007669"/>
    <property type="project" value="UniProtKB-UniRule"/>
</dbReference>
<dbReference type="GO" id="GO:0003677">
    <property type="term" value="F:DNA binding"/>
    <property type="evidence" value="ECO:0007669"/>
    <property type="project" value="UniProtKB-UniRule"/>
</dbReference>
<keyword evidence="4 9" id="KW-0159">Chromosome partition</keyword>
<dbReference type="GO" id="GO:0005737">
    <property type="term" value="C:cytoplasm"/>
    <property type="evidence" value="ECO:0007669"/>
    <property type="project" value="UniProtKB-SubCell"/>
</dbReference>
<comment type="similarity">
    <text evidence="9">Belongs to the 'phage' integrase family. XerC subfamily.</text>
</comment>
<evidence type="ECO:0000259" key="11">
    <source>
        <dbReference type="PROSITE" id="PS51900"/>
    </source>
</evidence>